<name>A0ABR7F4R6_9FIRM</name>
<dbReference type="Proteomes" id="UP000597877">
    <property type="component" value="Unassembled WGS sequence"/>
</dbReference>
<proteinExistence type="inferred from homology"/>
<evidence type="ECO:0000259" key="8">
    <source>
        <dbReference type="Pfam" id="PF00892"/>
    </source>
</evidence>
<evidence type="ECO:0000256" key="1">
    <source>
        <dbReference type="ARBA" id="ARBA00004651"/>
    </source>
</evidence>
<dbReference type="PANTHER" id="PTHR32322">
    <property type="entry name" value="INNER MEMBRANE TRANSPORTER"/>
    <property type="match status" value="1"/>
</dbReference>
<comment type="subcellular location">
    <subcellularLocation>
        <location evidence="1">Cell membrane</location>
        <topology evidence="1">Multi-pass membrane protein</topology>
    </subcellularLocation>
</comment>
<dbReference type="Pfam" id="PF00892">
    <property type="entry name" value="EamA"/>
    <property type="match status" value="2"/>
</dbReference>
<dbReference type="InterPro" id="IPR000620">
    <property type="entry name" value="EamA_dom"/>
</dbReference>
<keyword evidence="4 7" id="KW-0812">Transmembrane</keyword>
<dbReference type="InterPro" id="IPR050638">
    <property type="entry name" value="AA-Vitamin_Transporters"/>
</dbReference>
<evidence type="ECO:0000256" key="3">
    <source>
        <dbReference type="ARBA" id="ARBA00022475"/>
    </source>
</evidence>
<feature type="transmembrane region" description="Helical" evidence="7">
    <location>
        <begin position="191"/>
        <end position="212"/>
    </location>
</feature>
<gene>
    <name evidence="9" type="ORF">H8S00_11570</name>
</gene>
<evidence type="ECO:0000256" key="2">
    <source>
        <dbReference type="ARBA" id="ARBA00007362"/>
    </source>
</evidence>
<protein>
    <submittedName>
        <fullName evidence="9">DMT family transporter</fullName>
    </submittedName>
</protein>
<feature type="transmembrane region" description="Helical" evidence="7">
    <location>
        <begin position="251"/>
        <end position="270"/>
    </location>
</feature>
<feature type="transmembrane region" description="Helical" evidence="7">
    <location>
        <begin position="276"/>
        <end position="294"/>
    </location>
</feature>
<dbReference type="EMBL" id="JACOOZ010000008">
    <property type="protein sequence ID" value="MBC5668608.1"/>
    <property type="molecule type" value="Genomic_DNA"/>
</dbReference>
<feature type="transmembrane region" description="Helical" evidence="7">
    <location>
        <begin position="218"/>
        <end position="239"/>
    </location>
</feature>
<dbReference type="PANTHER" id="PTHR32322:SF18">
    <property type="entry name" value="S-ADENOSYLMETHIONINE_S-ADENOSYLHOMOCYSTEINE TRANSPORTER"/>
    <property type="match status" value="1"/>
</dbReference>
<feature type="domain" description="EamA" evidence="8">
    <location>
        <begin position="161"/>
        <end position="295"/>
    </location>
</feature>
<evidence type="ECO:0000256" key="6">
    <source>
        <dbReference type="ARBA" id="ARBA00023136"/>
    </source>
</evidence>
<reference evidence="9 10" key="1">
    <citation type="submission" date="2020-08" db="EMBL/GenBank/DDBJ databases">
        <title>Genome public.</title>
        <authorList>
            <person name="Liu C."/>
            <person name="Sun Q."/>
        </authorList>
    </citation>
    <scope>NUCLEOTIDE SEQUENCE [LARGE SCALE GENOMIC DNA]</scope>
    <source>
        <strain evidence="9 10">BX4</strain>
    </source>
</reference>
<keyword evidence="5 7" id="KW-1133">Transmembrane helix</keyword>
<feature type="domain" description="EamA" evidence="8">
    <location>
        <begin position="8"/>
        <end position="147"/>
    </location>
</feature>
<feature type="transmembrane region" description="Helical" evidence="7">
    <location>
        <begin position="135"/>
        <end position="153"/>
    </location>
</feature>
<dbReference type="PROSITE" id="PS51257">
    <property type="entry name" value="PROKAR_LIPOPROTEIN"/>
    <property type="match status" value="1"/>
</dbReference>
<evidence type="ECO:0000313" key="10">
    <source>
        <dbReference type="Proteomes" id="UP000597877"/>
    </source>
</evidence>
<keyword evidence="10" id="KW-1185">Reference proteome</keyword>
<evidence type="ECO:0000313" key="9">
    <source>
        <dbReference type="EMBL" id="MBC5668608.1"/>
    </source>
</evidence>
<sequence>MTKTPVVVFLAMICCLLWGSAFACIKIGYKLFNIESKDTMSQILFAGNRFILAGVMVIVTFSIMNKKIIKPAQPERIATLSLFQTVLQYVPFYVGLAHTTGVKSSIINGLGVFFTVLVSCLLFRQEKLTGKKMIGTVLGFLGVVIVNVAGTSVDLGVSFLGEGLIVLSALSSAFSSAFIKKFSKNSDVVMLSGYQFFFGGVVMTVIGLLFGGKLRPEGFAGILLLIYMGFISAAAYTLWSILLKYNNVSRISAYKFMNPVFGVLLSFLFLHENSHMEVQIIIALALVCAGIYIVNAGDLKYNKSIK</sequence>
<feature type="transmembrane region" description="Helical" evidence="7">
    <location>
        <begin position="106"/>
        <end position="123"/>
    </location>
</feature>
<feature type="transmembrane region" description="Helical" evidence="7">
    <location>
        <begin position="77"/>
        <end position="94"/>
    </location>
</feature>
<accession>A0ABR7F4R6</accession>
<feature type="transmembrane region" description="Helical" evidence="7">
    <location>
        <begin position="47"/>
        <end position="65"/>
    </location>
</feature>
<evidence type="ECO:0000256" key="4">
    <source>
        <dbReference type="ARBA" id="ARBA00022692"/>
    </source>
</evidence>
<organism evidence="9 10">
    <name type="scientific">Eubacterium segne</name>
    <dbReference type="NCBI Taxonomy" id="2763045"/>
    <lineage>
        <taxon>Bacteria</taxon>
        <taxon>Bacillati</taxon>
        <taxon>Bacillota</taxon>
        <taxon>Clostridia</taxon>
        <taxon>Eubacteriales</taxon>
        <taxon>Eubacteriaceae</taxon>
        <taxon>Eubacterium</taxon>
    </lineage>
</organism>
<keyword evidence="6 7" id="KW-0472">Membrane</keyword>
<comment type="caution">
    <text evidence="9">The sequence shown here is derived from an EMBL/GenBank/DDBJ whole genome shotgun (WGS) entry which is preliminary data.</text>
</comment>
<evidence type="ECO:0000256" key="5">
    <source>
        <dbReference type="ARBA" id="ARBA00022989"/>
    </source>
</evidence>
<feature type="transmembrane region" description="Helical" evidence="7">
    <location>
        <begin position="159"/>
        <end position="179"/>
    </location>
</feature>
<evidence type="ECO:0000256" key="7">
    <source>
        <dbReference type="SAM" id="Phobius"/>
    </source>
</evidence>
<dbReference type="InterPro" id="IPR037185">
    <property type="entry name" value="EmrE-like"/>
</dbReference>
<dbReference type="SUPFAM" id="SSF103481">
    <property type="entry name" value="Multidrug resistance efflux transporter EmrE"/>
    <property type="match status" value="2"/>
</dbReference>
<comment type="similarity">
    <text evidence="2">Belongs to the EamA transporter family.</text>
</comment>
<dbReference type="Gene3D" id="1.10.3730.20">
    <property type="match status" value="1"/>
</dbReference>
<keyword evidence="3" id="KW-1003">Cell membrane</keyword>